<keyword evidence="3" id="KW-1185">Reference proteome</keyword>
<evidence type="ECO:0000313" key="3">
    <source>
        <dbReference type="Proteomes" id="UP001362999"/>
    </source>
</evidence>
<comment type="caution">
    <text evidence="2">The sequence shown here is derived from an EMBL/GenBank/DDBJ whole genome shotgun (WGS) entry which is preliminary data.</text>
</comment>
<proteinExistence type="predicted"/>
<feature type="transmembrane region" description="Helical" evidence="1">
    <location>
        <begin position="24"/>
        <end position="44"/>
    </location>
</feature>
<keyword evidence="1" id="KW-0472">Membrane</keyword>
<evidence type="ECO:0008006" key="4">
    <source>
        <dbReference type="Google" id="ProtNLM"/>
    </source>
</evidence>
<sequence>MPTLQVFARDVDPQNPRAALAPEYLVGIILAITIVLGLFVVLAIRHYRKRSRAKREDIRVAAFTPVRGVYKESSPVAEKDSLPRSPLGIQSSTFSREQLTRSIALPQKAVTAPRQTNQDIIDFHRQSGTFPKPFSFALSAPATENPSRSSWVRYSGTSSLGSSHRFSVLSSTSSVETTPTAGTPRKVRQLFTPVLPDELLLTAPGESLTVVQSFDDGWVVVGRNNGAASTQPKSLFKSSAPTGSDSVELGVVPAWCFLKPVKGLRAERPVRSSSLGITVQVNSPFASRAEILSWSNF</sequence>
<organism evidence="2 3">
    <name type="scientific">Favolaschia claudopus</name>
    <dbReference type="NCBI Taxonomy" id="2862362"/>
    <lineage>
        <taxon>Eukaryota</taxon>
        <taxon>Fungi</taxon>
        <taxon>Dikarya</taxon>
        <taxon>Basidiomycota</taxon>
        <taxon>Agaricomycotina</taxon>
        <taxon>Agaricomycetes</taxon>
        <taxon>Agaricomycetidae</taxon>
        <taxon>Agaricales</taxon>
        <taxon>Marasmiineae</taxon>
        <taxon>Mycenaceae</taxon>
        <taxon>Favolaschia</taxon>
    </lineage>
</organism>
<reference evidence="2 3" key="1">
    <citation type="journal article" date="2024" name="J Genomics">
        <title>Draft genome sequencing and assembly of Favolaschia claudopus CIRM-BRFM 2984 isolated from oak limbs.</title>
        <authorList>
            <person name="Navarro D."/>
            <person name="Drula E."/>
            <person name="Chaduli D."/>
            <person name="Cazenave R."/>
            <person name="Ahrendt S."/>
            <person name="Wang J."/>
            <person name="Lipzen A."/>
            <person name="Daum C."/>
            <person name="Barry K."/>
            <person name="Grigoriev I.V."/>
            <person name="Favel A."/>
            <person name="Rosso M.N."/>
            <person name="Martin F."/>
        </authorList>
    </citation>
    <scope>NUCLEOTIDE SEQUENCE [LARGE SCALE GENOMIC DNA]</scope>
    <source>
        <strain evidence="2 3">CIRM-BRFM 2984</strain>
    </source>
</reference>
<keyword evidence="1" id="KW-0812">Transmembrane</keyword>
<dbReference type="AlphaFoldDB" id="A0AAW0C361"/>
<dbReference type="Proteomes" id="UP001362999">
    <property type="component" value="Unassembled WGS sequence"/>
</dbReference>
<gene>
    <name evidence="2" type="ORF">R3P38DRAFT_3313134</name>
</gene>
<dbReference type="EMBL" id="JAWWNJ010000023">
    <property type="protein sequence ID" value="KAK7033058.1"/>
    <property type="molecule type" value="Genomic_DNA"/>
</dbReference>
<accession>A0AAW0C361</accession>
<evidence type="ECO:0000313" key="2">
    <source>
        <dbReference type="EMBL" id="KAK7033058.1"/>
    </source>
</evidence>
<name>A0AAW0C361_9AGAR</name>
<protein>
    <recommendedName>
        <fullName evidence="4">SH3 domain-containing protein</fullName>
    </recommendedName>
</protein>
<evidence type="ECO:0000256" key="1">
    <source>
        <dbReference type="SAM" id="Phobius"/>
    </source>
</evidence>
<keyword evidence="1" id="KW-1133">Transmembrane helix</keyword>